<keyword evidence="4" id="KW-0119">Carbohydrate metabolism</keyword>
<dbReference type="CDD" id="cd12215">
    <property type="entry name" value="ChiC_BD"/>
    <property type="match status" value="1"/>
</dbReference>
<organism evidence="9 10">
    <name type="scientific">Vibrio agarivorans</name>
    <dbReference type="NCBI Taxonomy" id="153622"/>
    <lineage>
        <taxon>Bacteria</taxon>
        <taxon>Pseudomonadati</taxon>
        <taxon>Pseudomonadota</taxon>
        <taxon>Gammaproteobacteria</taxon>
        <taxon>Vibrionales</taxon>
        <taxon>Vibrionaceae</taxon>
        <taxon>Vibrio</taxon>
    </lineage>
</organism>
<feature type="domain" description="GH18" evidence="8">
    <location>
        <begin position="526"/>
        <end position="851"/>
    </location>
</feature>
<dbReference type="PROSITE" id="PS01095">
    <property type="entry name" value="GH18_1"/>
    <property type="match status" value="1"/>
</dbReference>
<keyword evidence="5 6" id="KW-0326">Glycosidase</keyword>
<evidence type="ECO:0000256" key="3">
    <source>
        <dbReference type="ARBA" id="ARBA00022801"/>
    </source>
</evidence>
<comment type="caution">
    <text evidence="9">The sequence shown here is derived from an EMBL/GenBank/DDBJ whole genome shotgun (WGS) entry which is preliminary data.</text>
</comment>
<dbReference type="PANTHER" id="PTHR45708">
    <property type="entry name" value="ENDOCHITINASE"/>
    <property type="match status" value="1"/>
</dbReference>
<dbReference type="Proteomes" id="UP001169719">
    <property type="component" value="Unassembled WGS sequence"/>
</dbReference>
<dbReference type="InterPro" id="IPR003610">
    <property type="entry name" value="CBM5/12"/>
</dbReference>
<proteinExistence type="inferred from homology"/>
<protein>
    <recommendedName>
        <fullName evidence="2">chitinase</fullName>
        <ecNumber evidence="2">3.2.1.14</ecNumber>
    </recommendedName>
</protein>
<feature type="chain" id="PRO_5046705585" description="chitinase" evidence="7">
    <location>
        <begin position="21"/>
        <end position="851"/>
    </location>
</feature>
<dbReference type="Pfam" id="PF00704">
    <property type="entry name" value="Glyco_hydro_18"/>
    <property type="match status" value="1"/>
</dbReference>
<reference evidence="9" key="1">
    <citation type="submission" date="2024-05" db="EMBL/GenBank/DDBJ databases">
        <title>Genome Sequences of Four Agar- Degrading Marine Bacteria.</title>
        <authorList>
            <person name="Phillips E.K."/>
            <person name="Shaffer J.C."/>
            <person name="Henson M.W."/>
            <person name="Temperton B."/>
            <person name="Thrash C.J."/>
            <person name="Martin M.O."/>
        </authorList>
    </citation>
    <scope>NUCLEOTIDE SEQUENCE</scope>
    <source>
        <strain evidence="9">EKP203</strain>
    </source>
</reference>
<evidence type="ECO:0000256" key="2">
    <source>
        <dbReference type="ARBA" id="ARBA00012729"/>
    </source>
</evidence>
<evidence type="ECO:0000256" key="7">
    <source>
        <dbReference type="SAM" id="SignalP"/>
    </source>
</evidence>
<dbReference type="EMBL" id="JAUEOZ010000002">
    <property type="protein sequence ID" value="MDN2483326.1"/>
    <property type="molecule type" value="Genomic_DNA"/>
</dbReference>
<dbReference type="InterPro" id="IPR001579">
    <property type="entry name" value="Glyco_hydro_18_chit_AS"/>
</dbReference>
<dbReference type="CDD" id="cd02871">
    <property type="entry name" value="GH18_chitinase_D-like"/>
    <property type="match status" value="1"/>
</dbReference>
<dbReference type="SUPFAM" id="SSF51445">
    <property type="entry name" value="(Trans)glycosidases"/>
    <property type="match status" value="1"/>
</dbReference>
<dbReference type="Gene3D" id="2.10.10.20">
    <property type="entry name" value="Carbohydrate-binding module superfamily 5/12"/>
    <property type="match status" value="1"/>
</dbReference>
<evidence type="ECO:0000313" key="9">
    <source>
        <dbReference type="EMBL" id="MDN2483326.1"/>
    </source>
</evidence>
<keyword evidence="10" id="KW-1185">Reference proteome</keyword>
<dbReference type="InterPro" id="IPR036573">
    <property type="entry name" value="CBM_sf_5/12"/>
</dbReference>
<gene>
    <name evidence="9" type="ORF">QWJ08_18440</name>
</gene>
<dbReference type="InterPro" id="IPR050542">
    <property type="entry name" value="Glycosyl_Hydrlase18_Chitinase"/>
</dbReference>
<dbReference type="EC" id="3.2.1.14" evidence="2"/>
<sequence>MKKTPIALVLTSAFSLPVMAQSYECSDLSLWQSDTIYHGGDAVQHESIAYQANWWTQNQAPDLHSGQWQEWSVLGECGDGQPQPPVIDITSPQQGGQFTVSHPILLAANVESKHSTITLVEFIVDEQTVGRTSQAPFSVEWTPQSLGNKVVTIKATNADGMTEQSSVSISVIDSDVDLPPEVTLTSPSNGDQFKEGDSVTLTADASSQENGIERVEFYINDTLVGSDNNEPFEYQWTAVQGAQQVYAQAIDFNELTAKSSTVNFLVEGQQPGGSCKTLPQYQVGGPYAQGDIVVNNDHQYRCNIAGWCSSDAAWAYEPGEGLHWQEAWEDAGDCGTAPEVRFISPAAGETLLSGVETQVIVDAIAGDFDIESVKLYANEQFIDDGTLVDEQYHVNWTPFDLGSITLSAIATDSEGATTTATQSVSVTDQSLVVELIKPAAGSNHALGKAVAMEANADSFNTEISRVDFMVNGVVVASDNQAPFQANWTSQAAGSYQVQARAVDANNEQKVTNSVSINVTLTDDNPHKLVGYWHNFVNGSTCPMNLSDIPTEWDVIDIAFADTNPASPGTNYFNLFAGDAGCPAIEPNRFKQDIQDLQAQGRKIVLSLGGALGTITLNDDASQQAFVSSLTDIIVYWGFDGLDVDYESGSNLVNGSEIQKRLPVALREIQDNIGRDLYLTMAPEHPYVQGGYVSNAEGTVWGAYLPIIDDTRDMLDLLHVQLYNNGGLEHPYGGTAPAGSIDMMVAAQKMLVEGFDIAYGTTGQYFAPLPDSQVSIGLPSGANAAGSGQATVADTNSALDCLILGTSCDTVVPSSKYENFGGVMYWSINWDEYYDREFSLGVGAHLKALNER</sequence>
<evidence type="ECO:0000313" key="10">
    <source>
        <dbReference type="Proteomes" id="UP001169719"/>
    </source>
</evidence>
<evidence type="ECO:0000256" key="4">
    <source>
        <dbReference type="ARBA" id="ARBA00023277"/>
    </source>
</evidence>
<dbReference type="InterPro" id="IPR017853">
    <property type="entry name" value="GH"/>
</dbReference>
<dbReference type="Gene3D" id="2.60.40.10">
    <property type="entry name" value="Immunoglobulins"/>
    <property type="match status" value="4"/>
</dbReference>
<evidence type="ECO:0000256" key="5">
    <source>
        <dbReference type="ARBA" id="ARBA00023295"/>
    </source>
</evidence>
<dbReference type="RefSeq" id="WP_289963386.1">
    <property type="nucleotide sequence ID" value="NZ_JAUEOZ010000002.1"/>
</dbReference>
<dbReference type="SMART" id="SM00636">
    <property type="entry name" value="Glyco_18"/>
    <property type="match status" value="1"/>
</dbReference>
<evidence type="ECO:0000256" key="1">
    <source>
        <dbReference type="ARBA" id="ARBA00009121"/>
    </source>
</evidence>
<name>A0ABT7Y5J4_9VIBR</name>
<dbReference type="InterPro" id="IPR001223">
    <property type="entry name" value="Glyco_hydro18_cat"/>
</dbReference>
<dbReference type="Gene3D" id="3.20.20.80">
    <property type="entry name" value="Glycosidases"/>
    <property type="match status" value="1"/>
</dbReference>
<dbReference type="SMART" id="SM00495">
    <property type="entry name" value="ChtBD3"/>
    <property type="match status" value="2"/>
</dbReference>
<dbReference type="PROSITE" id="PS51910">
    <property type="entry name" value="GH18_2"/>
    <property type="match status" value="1"/>
</dbReference>
<keyword evidence="3 6" id="KW-0378">Hydrolase</keyword>
<dbReference type="Pfam" id="PF17957">
    <property type="entry name" value="Big_7"/>
    <property type="match status" value="3"/>
</dbReference>
<feature type="signal peptide" evidence="7">
    <location>
        <begin position="1"/>
        <end position="20"/>
    </location>
</feature>
<dbReference type="InterPro" id="IPR011583">
    <property type="entry name" value="Chitinase_II/V-like_cat"/>
</dbReference>
<accession>A0ABT7Y5J4</accession>
<dbReference type="SUPFAM" id="SSF51055">
    <property type="entry name" value="Carbohydrate binding domain"/>
    <property type="match status" value="1"/>
</dbReference>
<keyword evidence="7" id="KW-0732">Signal</keyword>
<dbReference type="PANTHER" id="PTHR45708:SF49">
    <property type="entry name" value="ENDOCHITINASE"/>
    <property type="match status" value="1"/>
</dbReference>
<comment type="similarity">
    <text evidence="1">Belongs to the glycosyl hydrolase 18 family. Chitinase class II subfamily.</text>
</comment>
<dbReference type="InterPro" id="IPR013783">
    <property type="entry name" value="Ig-like_fold"/>
</dbReference>
<evidence type="ECO:0000256" key="6">
    <source>
        <dbReference type="RuleBase" id="RU000489"/>
    </source>
</evidence>
<evidence type="ECO:0000259" key="8">
    <source>
        <dbReference type="PROSITE" id="PS51910"/>
    </source>
</evidence>